<keyword evidence="1 3" id="KW-0560">Oxidoreductase</keyword>
<comment type="caution">
    <text evidence="6">The sequence shown here is derived from an EMBL/GenBank/DDBJ whole genome shotgun (WGS) entry which is preliminary data.</text>
</comment>
<dbReference type="InterPro" id="IPR006139">
    <property type="entry name" value="D-isomer_2_OHA_DH_cat_dom"/>
</dbReference>
<dbReference type="GO" id="GO:0051287">
    <property type="term" value="F:NAD binding"/>
    <property type="evidence" value="ECO:0007669"/>
    <property type="project" value="InterPro"/>
</dbReference>
<evidence type="ECO:0000313" key="6">
    <source>
        <dbReference type="EMBL" id="CAG5129083.1"/>
    </source>
</evidence>
<dbReference type="SUPFAM" id="SSF52283">
    <property type="entry name" value="Formate/glycerate dehydrogenase catalytic domain-like"/>
    <property type="match status" value="1"/>
</dbReference>
<evidence type="ECO:0000256" key="3">
    <source>
        <dbReference type="RuleBase" id="RU003719"/>
    </source>
</evidence>
<dbReference type="InterPro" id="IPR029752">
    <property type="entry name" value="D-isomer_DH_CS1"/>
</dbReference>
<proteinExistence type="inferred from homology"/>
<organism evidence="6 7">
    <name type="scientific">Candidula unifasciata</name>
    <dbReference type="NCBI Taxonomy" id="100452"/>
    <lineage>
        <taxon>Eukaryota</taxon>
        <taxon>Metazoa</taxon>
        <taxon>Spiralia</taxon>
        <taxon>Lophotrochozoa</taxon>
        <taxon>Mollusca</taxon>
        <taxon>Gastropoda</taxon>
        <taxon>Heterobranchia</taxon>
        <taxon>Euthyneura</taxon>
        <taxon>Panpulmonata</taxon>
        <taxon>Eupulmonata</taxon>
        <taxon>Stylommatophora</taxon>
        <taxon>Helicina</taxon>
        <taxon>Helicoidea</taxon>
        <taxon>Geomitridae</taxon>
        <taxon>Candidula</taxon>
    </lineage>
</organism>
<dbReference type="GO" id="GO:0005829">
    <property type="term" value="C:cytosol"/>
    <property type="evidence" value="ECO:0007669"/>
    <property type="project" value="TreeGrafter"/>
</dbReference>
<keyword evidence="7" id="KW-1185">Reference proteome</keyword>
<dbReference type="GO" id="GO:0030267">
    <property type="term" value="F:glyoxylate reductase (NADPH) activity"/>
    <property type="evidence" value="ECO:0007669"/>
    <property type="project" value="TreeGrafter"/>
</dbReference>
<dbReference type="AlphaFoldDB" id="A0A8S3ZI27"/>
<dbReference type="InterPro" id="IPR036291">
    <property type="entry name" value="NAD(P)-bd_dom_sf"/>
</dbReference>
<name>A0A8S3ZI27_9EUPU</name>
<dbReference type="InterPro" id="IPR029753">
    <property type="entry name" value="D-isomer_DH_CS"/>
</dbReference>
<dbReference type="EMBL" id="CAJHNH020003337">
    <property type="protein sequence ID" value="CAG5129083.1"/>
    <property type="molecule type" value="Genomic_DNA"/>
</dbReference>
<gene>
    <name evidence="6" type="ORF">CUNI_LOCUS14641</name>
</gene>
<dbReference type="PANTHER" id="PTHR10996">
    <property type="entry name" value="2-HYDROXYACID DEHYDROGENASE-RELATED"/>
    <property type="match status" value="1"/>
</dbReference>
<dbReference type="Pfam" id="PF00389">
    <property type="entry name" value="2-Hacid_dh"/>
    <property type="match status" value="1"/>
</dbReference>
<dbReference type="CDD" id="cd05301">
    <property type="entry name" value="GDH"/>
    <property type="match status" value="1"/>
</dbReference>
<reference evidence="6" key="1">
    <citation type="submission" date="2021-04" db="EMBL/GenBank/DDBJ databases">
        <authorList>
            <consortium name="Molecular Ecology Group"/>
        </authorList>
    </citation>
    <scope>NUCLEOTIDE SEQUENCE</scope>
</reference>
<dbReference type="GO" id="GO:0008465">
    <property type="term" value="F:hydroxypyruvate reductase (NADH) activity"/>
    <property type="evidence" value="ECO:0007669"/>
    <property type="project" value="TreeGrafter"/>
</dbReference>
<evidence type="ECO:0000256" key="1">
    <source>
        <dbReference type="ARBA" id="ARBA00023002"/>
    </source>
</evidence>
<evidence type="ECO:0000313" key="7">
    <source>
        <dbReference type="Proteomes" id="UP000678393"/>
    </source>
</evidence>
<accession>A0A8S3ZI27</accession>
<dbReference type="PROSITE" id="PS00065">
    <property type="entry name" value="D_2_HYDROXYACID_DH_1"/>
    <property type="match status" value="1"/>
</dbReference>
<dbReference type="Pfam" id="PF02826">
    <property type="entry name" value="2-Hacid_dh_C"/>
    <property type="match status" value="1"/>
</dbReference>
<dbReference type="Gene3D" id="3.40.50.720">
    <property type="entry name" value="NAD(P)-binding Rossmann-like Domain"/>
    <property type="match status" value="2"/>
</dbReference>
<feature type="domain" description="D-isomer specific 2-hydroxyacid dehydrogenase NAD-binding" evidence="5">
    <location>
        <begin position="112"/>
        <end position="289"/>
    </location>
</feature>
<evidence type="ECO:0000256" key="2">
    <source>
        <dbReference type="ARBA" id="ARBA00073306"/>
    </source>
</evidence>
<dbReference type="Proteomes" id="UP000678393">
    <property type="component" value="Unassembled WGS sequence"/>
</dbReference>
<feature type="domain" description="D-isomer specific 2-hydroxyacid dehydrogenase catalytic" evidence="4">
    <location>
        <begin position="6"/>
        <end position="309"/>
    </location>
</feature>
<dbReference type="FunFam" id="3.40.50.720:FF:000026">
    <property type="entry name" value="Glyoxylate/hydroxypyruvate reductase B"/>
    <property type="match status" value="1"/>
</dbReference>
<comment type="similarity">
    <text evidence="3">Belongs to the D-isomer specific 2-hydroxyacid dehydrogenase family.</text>
</comment>
<dbReference type="PROSITE" id="PS00671">
    <property type="entry name" value="D_2_HYDROXYACID_DH_3"/>
    <property type="match status" value="1"/>
</dbReference>
<dbReference type="OrthoDB" id="298012at2759"/>
<evidence type="ECO:0000259" key="4">
    <source>
        <dbReference type="Pfam" id="PF00389"/>
    </source>
</evidence>
<dbReference type="SUPFAM" id="SSF51735">
    <property type="entry name" value="NAD(P)-binding Rossmann-fold domains"/>
    <property type="match status" value="1"/>
</dbReference>
<dbReference type="PANTHER" id="PTHR10996:SF277">
    <property type="entry name" value="GLYOXYLATE REDUCTASE_HYDROXYPYRUVATE REDUCTASE"/>
    <property type="match status" value="1"/>
</dbReference>
<dbReference type="InterPro" id="IPR006140">
    <property type="entry name" value="D-isomer_DH_NAD-bd"/>
</dbReference>
<sequence length="314" mass="34277">MTRPRVYVTRDVHQEAIDLLKESLDVEIWASDEVVPRDELLKKVKGVDAIFCTISDKINKEVLDAAGPQLKIVATMSVGIHHISTQECKQRGIYVANTPDVASDSAAEFTVTLLLMVARRCLEGAEAVVKGEWGPWKPMWILGTEIVNRTLGILGFGRVGFGVARRLKPFGIQRILYHDVSKVTLGDDLQAEYVDLETLFRESDFLIVSCALTGVTKNLINKDVLTKMKPTAILVNTSRGPVVNTEDLLVALKSGQIAGAGLDVTDPEPLPADHPLVHLNNCIITPHLATNSTKARLGMAVNTAKNIIGTLVKK</sequence>
<protein>
    <recommendedName>
        <fullName evidence="2">Glyoxylate reductase/hydroxypyruvate reductase</fullName>
    </recommendedName>
</protein>
<evidence type="ECO:0000259" key="5">
    <source>
        <dbReference type="Pfam" id="PF02826"/>
    </source>
</evidence>
<dbReference type="InterPro" id="IPR050223">
    <property type="entry name" value="D-isomer_2-hydroxyacid_DH"/>
</dbReference>